<dbReference type="InterPro" id="IPR038765">
    <property type="entry name" value="Papain-like_cys_pep_sf"/>
</dbReference>
<organism evidence="4 5">
    <name type="scientific">Branchiostoma belcheri</name>
    <name type="common">Amphioxus</name>
    <dbReference type="NCBI Taxonomy" id="7741"/>
    <lineage>
        <taxon>Eukaryota</taxon>
        <taxon>Metazoa</taxon>
        <taxon>Chordata</taxon>
        <taxon>Cephalochordata</taxon>
        <taxon>Leptocardii</taxon>
        <taxon>Amphioxiformes</taxon>
        <taxon>Branchiostomatidae</taxon>
        <taxon>Branchiostoma</taxon>
    </lineage>
</organism>
<sequence>MGEENYRRKIWETNLTAIFTHNAAGKSYKMAMNSFGDQEQLYPKEKLRYPTYRVDAESASLHHAVAMEMTQPAPSLDWREKGVVTPVKDQGMLGKVMAYAITESLESFHAIQTGNLIPLSAQEVADCCPDVDFAIGYDCIINKTKGLCSAADYPTQPPGQCNAHLCSAVATCKNTIHVLPDHEKVDMVHAVNTTPVVVIVDASLSSFLMYTSGIYDDPDCSASQLDHALVLVGYGSSEGKDYWICRNSWGPAWGEDGYIRIVRGKNMCGIAARAFYPA</sequence>
<gene>
    <name evidence="5" type="primary">LOC109480487</name>
</gene>
<dbReference type="GO" id="GO:0008234">
    <property type="term" value="F:cysteine-type peptidase activity"/>
    <property type="evidence" value="ECO:0007669"/>
    <property type="project" value="InterPro"/>
</dbReference>
<dbReference type="InterPro" id="IPR013201">
    <property type="entry name" value="Prot_inhib_I29"/>
</dbReference>
<dbReference type="PANTHER" id="PTHR12411">
    <property type="entry name" value="CYSTEINE PROTEASE FAMILY C1-RELATED"/>
    <property type="match status" value="1"/>
</dbReference>
<evidence type="ECO:0000313" key="5">
    <source>
        <dbReference type="RefSeq" id="XP_019638250.1"/>
    </source>
</evidence>
<dbReference type="Proteomes" id="UP000515135">
    <property type="component" value="Unplaced"/>
</dbReference>
<dbReference type="PROSITE" id="PS00639">
    <property type="entry name" value="THIOL_PROTEASE_HIS"/>
    <property type="match status" value="1"/>
</dbReference>
<keyword evidence="2" id="KW-1015">Disulfide bond</keyword>
<reference evidence="5" key="1">
    <citation type="submission" date="2025-08" db="UniProtKB">
        <authorList>
            <consortium name="RefSeq"/>
        </authorList>
    </citation>
    <scope>IDENTIFICATION</scope>
    <source>
        <tissue evidence="5">Gonad</tissue>
    </source>
</reference>
<keyword evidence="4" id="KW-1185">Reference proteome</keyword>
<dbReference type="Pfam" id="PF00112">
    <property type="entry name" value="Peptidase_C1"/>
    <property type="match status" value="1"/>
</dbReference>
<evidence type="ECO:0000256" key="2">
    <source>
        <dbReference type="ARBA" id="ARBA00023157"/>
    </source>
</evidence>
<protein>
    <submittedName>
        <fullName evidence="5">Cathepsin L1-like</fullName>
    </submittedName>
</protein>
<accession>A0A6P4ZA78</accession>
<evidence type="ECO:0000259" key="3">
    <source>
        <dbReference type="SMART" id="SM00645"/>
    </source>
</evidence>
<dbReference type="InterPro" id="IPR025661">
    <property type="entry name" value="Pept_asp_AS"/>
</dbReference>
<proteinExistence type="inferred from homology"/>
<dbReference type="InterPro" id="IPR039417">
    <property type="entry name" value="Peptidase_C1A_papain-like"/>
</dbReference>
<dbReference type="CDD" id="cd02248">
    <property type="entry name" value="Peptidase_C1A"/>
    <property type="match status" value="1"/>
</dbReference>
<dbReference type="SUPFAM" id="SSF54001">
    <property type="entry name" value="Cysteine proteinases"/>
    <property type="match status" value="1"/>
</dbReference>
<dbReference type="Pfam" id="PF08246">
    <property type="entry name" value="Inhibitor_I29"/>
    <property type="match status" value="1"/>
</dbReference>
<dbReference type="AlphaFoldDB" id="A0A6P4ZA78"/>
<dbReference type="FunFam" id="3.90.70.10:FF:000332">
    <property type="entry name" value="Cathepsin L1"/>
    <property type="match status" value="1"/>
</dbReference>
<name>A0A6P4ZA78_BRABE</name>
<dbReference type="PROSITE" id="PS00640">
    <property type="entry name" value="THIOL_PROTEASE_ASN"/>
    <property type="match status" value="1"/>
</dbReference>
<dbReference type="RefSeq" id="XP_019638250.1">
    <property type="nucleotide sequence ID" value="XM_019782691.1"/>
</dbReference>
<dbReference type="SMART" id="SM00645">
    <property type="entry name" value="Pept_C1"/>
    <property type="match status" value="1"/>
</dbReference>
<dbReference type="InterPro" id="IPR000668">
    <property type="entry name" value="Peptidase_C1A_C"/>
</dbReference>
<evidence type="ECO:0000256" key="1">
    <source>
        <dbReference type="ARBA" id="ARBA00008455"/>
    </source>
</evidence>
<dbReference type="KEGG" id="bbel:109480487"/>
<dbReference type="InterPro" id="IPR013128">
    <property type="entry name" value="Peptidase_C1A"/>
</dbReference>
<dbReference type="OrthoDB" id="65740at2759"/>
<dbReference type="InterPro" id="IPR025660">
    <property type="entry name" value="Pept_his_AS"/>
</dbReference>
<dbReference type="Gene3D" id="3.90.70.10">
    <property type="entry name" value="Cysteine proteinases"/>
    <property type="match status" value="1"/>
</dbReference>
<dbReference type="GO" id="GO:0006508">
    <property type="term" value="P:proteolysis"/>
    <property type="evidence" value="ECO:0007669"/>
    <property type="project" value="InterPro"/>
</dbReference>
<feature type="domain" description="Peptidase C1A papain C-terminal" evidence="3">
    <location>
        <begin position="72"/>
        <end position="278"/>
    </location>
</feature>
<evidence type="ECO:0000313" key="4">
    <source>
        <dbReference type="Proteomes" id="UP000515135"/>
    </source>
</evidence>
<comment type="similarity">
    <text evidence="1">Belongs to the peptidase C1 family.</text>
</comment>
<dbReference type="GeneID" id="109480487"/>